<dbReference type="Proteomes" id="UP000553442">
    <property type="component" value="Unassembled WGS sequence"/>
</dbReference>
<feature type="domain" description="EamA" evidence="2">
    <location>
        <begin position="158"/>
        <end position="293"/>
    </location>
</feature>
<feature type="transmembrane region" description="Helical" evidence="1">
    <location>
        <begin position="68"/>
        <end position="85"/>
    </location>
</feature>
<dbReference type="Pfam" id="PF00892">
    <property type="entry name" value="EamA"/>
    <property type="match status" value="2"/>
</dbReference>
<dbReference type="PANTHER" id="PTHR22911">
    <property type="entry name" value="ACYL-MALONYL CONDENSING ENZYME-RELATED"/>
    <property type="match status" value="1"/>
</dbReference>
<feature type="transmembrane region" description="Helical" evidence="1">
    <location>
        <begin position="156"/>
        <end position="174"/>
    </location>
</feature>
<dbReference type="InterPro" id="IPR037185">
    <property type="entry name" value="EmrE-like"/>
</dbReference>
<sequence length="298" mass="31927">MTSSEAIPILLSLASSLMFAVTFIFVKMAGKSASSLAALWVTLTTNVVFLWAWSLMRDKGSISPSVEWQYFALAGIFAPLLGRLFQFQGMARLGANITTPITLTHPVFTVFLAAIFLGEILDSEIFFGIMLVLAGSMLLGLQSGKDSMSCTIAPKPYLLFPLAASLAYGVSVLFRKIGIDIGTDAVTAAAVTTSTSWLLFALYLVAFRPSGVLRCELPELVGFVAAGVFSSLGPVLLYMALQVGRVSVVAPLASTTPFFVLLVTGLFMRDEEVFNKWVVLGTIFTVLGVGLILYFGVS</sequence>
<feature type="transmembrane region" description="Helical" evidence="1">
    <location>
        <begin position="247"/>
        <end position="268"/>
    </location>
</feature>
<keyword evidence="1" id="KW-0812">Transmembrane</keyword>
<feature type="domain" description="EamA" evidence="2">
    <location>
        <begin position="8"/>
        <end position="139"/>
    </location>
</feature>
<reference evidence="3 4" key="1">
    <citation type="submission" date="2020-08" db="EMBL/GenBank/DDBJ databases">
        <title>Genomic Encyclopedia of Archaeal and Bacterial Type Strains, Phase II (KMG-II): from individual species to whole genera.</title>
        <authorList>
            <person name="Goeker M."/>
        </authorList>
    </citation>
    <scope>NUCLEOTIDE SEQUENCE [LARGE SCALE GENOMIC DNA]</scope>
    <source>
        <strain evidence="3 4">5AG</strain>
    </source>
</reference>
<comment type="caution">
    <text evidence="3">The sequence shown here is derived from an EMBL/GenBank/DDBJ whole genome shotgun (WGS) entry which is preliminary data.</text>
</comment>
<dbReference type="InterPro" id="IPR000620">
    <property type="entry name" value="EamA_dom"/>
</dbReference>
<organism evidence="3 4">
    <name type="scientific">Halomonas campaniensis</name>
    <dbReference type="NCBI Taxonomy" id="213554"/>
    <lineage>
        <taxon>Bacteria</taxon>
        <taxon>Pseudomonadati</taxon>
        <taxon>Pseudomonadota</taxon>
        <taxon>Gammaproteobacteria</taxon>
        <taxon>Oceanospirillales</taxon>
        <taxon>Halomonadaceae</taxon>
        <taxon>Halomonas</taxon>
    </lineage>
</organism>
<feature type="transmembrane region" description="Helical" evidence="1">
    <location>
        <begin position="277"/>
        <end position="297"/>
    </location>
</feature>
<gene>
    <name evidence="3" type="ORF">BDK63_002594</name>
</gene>
<accession>A0A7W5K4B9</accession>
<feature type="transmembrane region" description="Helical" evidence="1">
    <location>
        <begin position="97"/>
        <end position="118"/>
    </location>
</feature>
<proteinExistence type="predicted"/>
<dbReference type="AlphaFoldDB" id="A0A7W5K4B9"/>
<feature type="transmembrane region" description="Helical" evidence="1">
    <location>
        <begin position="124"/>
        <end position="144"/>
    </location>
</feature>
<dbReference type="GO" id="GO:0016020">
    <property type="term" value="C:membrane"/>
    <property type="evidence" value="ECO:0007669"/>
    <property type="project" value="InterPro"/>
</dbReference>
<keyword evidence="1" id="KW-0472">Membrane</keyword>
<keyword evidence="4" id="KW-1185">Reference proteome</keyword>
<evidence type="ECO:0000313" key="4">
    <source>
        <dbReference type="Proteomes" id="UP000553442"/>
    </source>
</evidence>
<dbReference type="EMBL" id="JACHZF010000018">
    <property type="protein sequence ID" value="MBB3331710.1"/>
    <property type="molecule type" value="Genomic_DNA"/>
</dbReference>
<feature type="transmembrane region" description="Helical" evidence="1">
    <location>
        <begin position="220"/>
        <end position="241"/>
    </location>
</feature>
<name>A0A7W5K4B9_9GAMM</name>
<dbReference type="PANTHER" id="PTHR22911:SF137">
    <property type="entry name" value="SOLUTE CARRIER FAMILY 35 MEMBER G2-RELATED"/>
    <property type="match status" value="1"/>
</dbReference>
<feature type="transmembrane region" description="Helical" evidence="1">
    <location>
        <begin position="38"/>
        <end position="56"/>
    </location>
</feature>
<dbReference type="SUPFAM" id="SSF103481">
    <property type="entry name" value="Multidrug resistance efflux transporter EmrE"/>
    <property type="match status" value="2"/>
</dbReference>
<keyword evidence="1" id="KW-1133">Transmembrane helix</keyword>
<evidence type="ECO:0000256" key="1">
    <source>
        <dbReference type="SAM" id="Phobius"/>
    </source>
</evidence>
<evidence type="ECO:0000313" key="3">
    <source>
        <dbReference type="EMBL" id="MBB3331710.1"/>
    </source>
</evidence>
<feature type="transmembrane region" description="Helical" evidence="1">
    <location>
        <begin position="6"/>
        <end position="26"/>
    </location>
</feature>
<evidence type="ECO:0000259" key="2">
    <source>
        <dbReference type="Pfam" id="PF00892"/>
    </source>
</evidence>
<feature type="transmembrane region" description="Helical" evidence="1">
    <location>
        <begin position="186"/>
        <end position="208"/>
    </location>
</feature>
<protein>
    <submittedName>
        <fullName evidence="3">Putative membrane protein</fullName>
    </submittedName>
</protein>
<dbReference type="RefSeq" id="WP_183332604.1">
    <property type="nucleotide sequence ID" value="NZ_JACHZF010000018.1"/>
</dbReference>